<sequence length="83" mass="8934">MFSMRFVGSVRAPPTPYPRVPTFRISVIQRKVFLVNDAAIRTNCYRTAACRSNAALSAAKMIDAASHTLNAAGVPAPEGRAVK</sequence>
<protein>
    <submittedName>
        <fullName evidence="1">Uncharacterized protein</fullName>
    </submittedName>
</protein>
<proteinExistence type="predicted"/>
<organism evidence="1 2">
    <name type="scientific">Synaphobranchus kaupii</name>
    <name type="common">Kaup's arrowtooth eel</name>
    <dbReference type="NCBI Taxonomy" id="118154"/>
    <lineage>
        <taxon>Eukaryota</taxon>
        <taxon>Metazoa</taxon>
        <taxon>Chordata</taxon>
        <taxon>Craniata</taxon>
        <taxon>Vertebrata</taxon>
        <taxon>Euteleostomi</taxon>
        <taxon>Actinopterygii</taxon>
        <taxon>Neopterygii</taxon>
        <taxon>Teleostei</taxon>
        <taxon>Anguilliformes</taxon>
        <taxon>Synaphobranchidae</taxon>
        <taxon>Synaphobranchus</taxon>
    </lineage>
</organism>
<reference evidence="1" key="1">
    <citation type="journal article" date="2023" name="Science">
        <title>Genome structures resolve the early diversification of teleost fishes.</title>
        <authorList>
            <person name="Parey E."/>
            <person name="Louis A."/>
            <person name="Montfort J."/>
            <person name="Bouchez O."/>
            <person name="Roques C."/>
            <person name="Iampietro C."/>
            <person name="Lluch J."/>
            <person name="Castinel A."/>
            <person name="Donnadieu C."/>
            <person name="Desvignes T."/>
            <person name="Floi Bucao C."/>
            <person name="Jouanno E."/>
            <person name="Wen M."/>
            <person name="Mejri S."/>
            <person name="Dirks R."/>
            <person name="Jansen H."/>
            <person name="Henkel C."/>
            <person name="Chen W.J."/>
            <person name="Zahm M."/>
            <person name="Cabau C."/>
            <person name="Klopp C."/>
            <person name="Thompson A.W."/>
            <person name="Robinson-Rechavi M."/>
            <person name="Braasch I."/>
            <person name="Lecointre G."/>
            <person name="Bobe J."/>
            <person name="Postlethwait J.H."/>
            <person name="Berthelot C."/>
            <person name="Roest Crollius H."/>
            <person name="Guiguen Y."/>
        </authorList>
    </citation>
    <scope>NUCLEOTIDE SEQUENCE</scope>
    <source>
        <strain evidence="1">WJC10195</strain>
    </source>
</reference>
<keyword evidence="2" id="KW-1185">Reference proteome</keyword>
<evidence type="ECO:0000313" key="1">
    <source>
        <dbReference type="EMBL" id="KAJ8360412.1"/>
    </source>
</evidence>
<comment type="caution">
    <text evidence="1">The sequence shown here is derived from an EMBL/GenBank/DDBJ whole genome shotgun (WGS) entry which is preliminary data.</text>
</comment>
<accession>A0A9Q1FK23</accession>
<name>A0A9Q1FK23_SYNKA</name>
<gene>
    <name evidence="1" type="ORF">SKAU_G00169370</name>
</gene>
<evidence type="ECO:0000313" key="2">
    <source>
        <dbReference type="Proteomes" id="UP001152622"/>
    </source>
</evidence>
<dbReference type="Proteomes" id="UP001152622">
    <property type="component" value="Chromosome 5"/>
</dbReference>
<dbReference type="AlphaFoldDB" id="A0A9Q1FK23"/>
<dbReference type="EMBL" id="JAINUF010000005">
    <property type="protein sequence ID" value="KAJ8360412.1"/>
    <property type="molecule type" value="Genomic_DNA"/>
</dbReference>